<dbReference type="InterPro" id="IPR029063">
    <property type="entry name" value="SAM-dependent_MTases_sf"/>
</dbReference>
<keyword evidence="5" id="KW-0128">Catecholamine metabolism</keyword>
<dbReference type="InterPro" id="IPR002935">
    <property type="entry name" value="SAM_O-MeTrfase"/>
</dbReference>
<evidence type="ECO:0000256" key="6">
    <source>
        <dbReference type="ARBA" id="ARBA00023453"/>
    </source>
</evidence>
<dbReference type="SUPFAM" id="SSF53335">
    <property type="entry name" value="S-adenosyl-L-methionine-dependent methyltransferases"/>
    <property type="match status" value="1"/>
</dbReference>
<reference evidence="8" key="1">
    <citation type="journal article" date="2017" name="Genome Biol.">
        <title>Comparative genomics reveals high biological diversity and specific adaptations in the industrially and medically important fungal genus Aspergillus.</title>
        <authorList>
            <person name="de Vries R.P."/>
            <person name="Riley R."/>
            <person name="Wiebenga A."/>
            <person name="Aguilar-Osorio G."/>
            <person name="Amillis S."/>
            <person name="Uchima C.A."/>
            <person name="Anderluh G."/>
            <person name="Asadollahi M."/>
            <person name="Askin M."/>
            <person name="Barry K."/>
            <person name="Battaglia E."/>
            <person name="Bayram O."/>
            <person name="Benocci T."/>
            <person name="Braus-Stromeyer S.A."/>
            <person name="Caldana C."/>
            <person name="Canovas D."/>
            <person name="Cerqueira G.C."/>
            <person name="Chen F."/>
            <person name="Chen W."/>
            <person name="Choi C."/>
            <person name="Clum A."/>
            <person name="Dos Santos R.A."/>
            <person name="Damasio A.R."/>
            <person name="Diallinas G."/>
            <person name="Emri T."/>
            <person name="Fekete E."/>
            <person name="Flipphi M."/>
            <person name="Freyberg S."/>
            <person name="Gallo A."/>
            <person name="Gournas C."/>
            <person name="Habgood R."/>
            <person name="Hainaut M."/>
            <person name="Harispe M.L."/>
            <person name="Henrissat B."/>
            <person name="Hilden K.S."/>
            <person name="Hope R."/>
            <person name="Hossain A."/>
            <person name="Karabika E."/>
            <person name="Karaffa L."/>
            <person name="Karanyi Z."/>
            <person name="Krasevec N."/>
            <person name="Kuo A."/>
            <person name="Kusch H."/>
            <person name="LaButti K."/>
            <person name="Lagendijk E.L."/>
            <person name="Lapidus A."/>
            <person name="Levasseur A."/>
            <person name="Lindquist E."/>
            <person name="Lipzen A."/>
            <person name="Logrieco A.F."/>
            <person name="MacCabe A."/>
            <person name="Maekelae M.R."/>
            <person name="Malavazi I."/>
            <person name="Melin P."/>
            <person name="Meyer V."/>
            <person name="Mielnichuk N."/>
            <person name="Miskei M."/>
            <person name="Molnar A.P."/>
            <person name="Mule G."/>
            <person name="Ngan C.Y."/>
            <person name="Orejas M."/>
            <person name="Orosz E."/>
            <person name="Ouedraogo J.P."/>
            <person name="Overkamp K.M."/>
            <person name="Park H.-S."/>
            <person name="Perrone G."/>
            <person name="Piumi F."/>
            <person name="Punt P.J."/>
            <person name="Ram A.F."/>
            <person name="Ramon A."/>
            <person name="Rauscher S."/>
            <person name="Record E."/>
            <person name="Riano-Pachon D.M."/>
            <person name="Robert V."/>
            <person name="Roehrig J."/>
            <person name="Ruller R."/>
            <person name="Salamov A."/>
            <person name="Salih N.S."/>
            <person name="Samson R.A."/>
            <person name="Sandor E."/>
            <person name="Sanguinetti M."/>
            <person name="Schuetze T."/>
            <person name="Sepcic K."/>
            <person name="Shelest E."/>
            <person name="Sherlock G."/>
            <person name="Sophianopoulou V."/>
            <person name="Squina F.M."/>
            <person name="Sun H."/>
            <person name="Susca A."/>
            <person name="Todd R.B."/>
            <person name="Tsang A."/>
            <person name="Unkles S.E."/>
            <person name="van de Wiele N."/>
            <person name="van Rossen-Uffink D."/>
            <person name="Oliveira J.V."/>
            <person name="Vesth T.C."/>
            <person name="Visser J."/>
            <person name="Yu J.-H."/>
            <person name="Zhou M."/>
            <person name="Andersen M.R."/>
            <person name="Archer D.B."/>
            <person name="Baker S.E."/>
            <person name="Benoit I."/>
            <person name="Brakhage A.A."/>
            <person name="Braus G.H."/>
            <person name="Fischer R."/>
            <person name="Frisvad J.C."/>
            <person name="Goldman G.H."/>
            <person name="Houbraken J."/>
            <person name="Oakley B."/>
            <person name="Pocsi I."/>
            <person name="Scazzocchio C."/>
            <person name="Seiboth B."/>
            <person name="vanKuyk P.A."/>
            <person name="Wortman J."/>
            <person name="Dyer P.S."/>
            <person name="Grigoriev I.V."/>
        </authorList>
    </citation>
    <scope>NUCLEOTIDE SEQUENCE [LARGE SCALE GENOMIC DNA]</scope>
    <source>
        <strain evidence="8">ITEM 5010</strain>
    </source>
</reference>
<dbReference type="GO" id="GO:0032259">
    <property type="term" value="P:methylation"/>
    <property type="evidence" value="ECO:0007669"/>
    <property type="project" value="UniProtKB-KW"/>
</dbReference>
<evidence type="ECO:0000256" key="3">
    <source>
        <dbReference type="ARBA" id="ARBA00022679"/>
    </source>
</evidence>
<dbReference type="Pfam" id="PF01596">
    <property type="entry name" value="Methyltransf_3"/>
    <property type="match status" value="1"/>
</dbReference>
<dbReference type="GO" id="GO:0006584">
    <property type="term" value="P:catecholamine metabolic process"/>
    <property type="evidence" value="ECO:0007669"/>
    <property type="project" value="UniProtKB-KW"/>
</dbReference>
<evidence type="ECO:0000256" key="2">
    <source>
        <dbReference type="ARBA" id="ARBA00022603"/>
    </source>
</evidence>
<keyword evidence="2" id="KW-0489">Methyltransferase</keyword>
<dbReference type="OrthoDB" id="186626at2759"/>
<dbReference type="GO" id="GO:0008171">
    <property type="term" value="F:O-methyltransferase activity"/>
    <property type="evidence" value="ECO:0007669"/>
    <property type="project" value="InterPro"/>
</dbReference>
<gene>
    <name evidence="7" type="ORF">ASPCADRAFT_509973</name>
</gene>
<evidence type="ECO:0000256" key="5">
    <source>
        <dbReference type="ARBA" id="ARBA00022939"/>
    </source>
</evidence>
<dbReference type="AlphaFoldDB" id="A0A1R3RAS4"/>
<dbReference type="PANTHER" id="PTHR43836">
    <property type="entry name" value="CATECHOL O-METHYLTRANSFERASE 1-RELATED"/>
    <property type="match status" value="1"/>
</dbReference>
<keyword evidence="4" id="KW-0949">S-adenosyl-L-methionine</keyword>
<keyword evidence="8" id="KW-1185">Reference proteome</keyword>
<name>A0A1R3RAS4_ASPC5</name>
<dbReference type="EC" id="2.1.1.6" evidence="1"/>
<dbReference type="VEuPathDB" id="FungiDB:ASPCADRAFT_509973"/>
<keyword evidence="3" id="KW-0808">Transferase</keyword>
<dbReference type="PANTHER" id="PTHR43836:SF2">
    <property type="entry name" value="CATECHOL O-METHYLTRANSFERASE 1-RELATED"/>
    <property type="match status" value="1"/>
</dbReference>
<evidence type="ECO:0000256" key="1">
    <source>
        <dbReference type="ARBA" id="ARBA00012880"/>
    </source>
</evidence>
<evidence type="ECO:0000313" key="8">
    <source>
        <dbReference type="Proteomes" id="UP000188318"/>
    </source>
</evidence>
<comment type="similarity">
    <text evidence="6">Belongs to the class I-like SAM-binding methyltransferase superfamily. Cation-dependent O-methyltransferase family.</text>
</comment>
<dbReference type="OMA" id="FGTYIGC"/>
<protein>
    <recommendedName>
        <fullName evidence="1">catechol O-methyltransferase</fullName>
        <ecNumber evidence="1">2.1.1.6</ecNumber>
    </recommendedName>
</protein>
<proteinExistence type="inferred from homology"/>
<dbReference type="Gene3D" id="3.40.50.150">
    <property type="entry name" value="Vaccinia Virus protein VP39"/>
    <property type="match status" value="1"/>
</dbReference>
<organism evidence="7 8">
    <name type="scientific">Aspergillus carbonarius (strain ITEM 5010)</name>
    <dbReference type="NCBI Taxonomy" id="602072"/>
    <lineage>
        <taxon>Eukaryota</taxon>
        <taxon>Fungi</taxon>
        <taxon>Dikarya</taxon>
        <taxon>Ascomycota</taxon>
        <taxon>Pezizomycotina</taxon>
        <taxon>Eurotiomycetes</taxon>
        <taxon>Eurotiomycetidae</taxon>
        <taxon>Eurotiales</taxon>
        <taxon>Aspergillaceae</taxon>
        <taxon>Aspergillus</taxon>
        <taxon>Aspergillus subgen. Circumdati</taxon>
    </lineage>
</organism>
<dbReference type="STRING" id="602072.A0A1R3RAS4"/>
<evidence type="ECO:0000256" key="4">
    <source>
        <dbReference type="ARBA" id="ARBA00022691"/>
    </source>
</evidence>
<dbReference type="Proteomes" id="UP000188318">
    <property type="component" value="Unassembled WGS sequence"/>
</dbReference>
<evidence type="ECO:0000313" key="7">
    <source>
        <dbReference type="EMBL" id="OOF91557.1"/>
    </source>
</evidence>
<dbReference type="PROSITE" id="PS51682">
    <property type="entry name" value="SAM_OMT_I"/>
    <property type="match status" value="1"/>
</dbReference>
<accession>A0A1R3RAS4</accession>
<dbReference type="EMBL" id="KV907510">
    <property type="protein sequence ID" value="OOF91557.1"/>
    <property type="molecule type" value="Genomic_DNA"/>
</dbReference>
<sequence length="243" mass="27019">MASEDNILQTNALAVREYIHSQPQDIFLNNPWAVYHALDFYSRTARLMNFKKAKLNIAQEALTTMEIAPKIILEFGTYIGCSAIAWAAILRGLHGPFAEGLHIYTFEVSETVAEVARDLIRVAGVEDIVHVLVGPASESLKQLVEEGKVNAMGVDMAFFDHWEKFYLSDLKLCEDLNLFREGSRVIADNTDIPGAPDYLEYLRAGGRGGEGSVRYETKSVQSEHVVESRRPNMVEVSTVVAAP</sequence>